<dbReference type="EMBL" id="JBHTJM010000005">
    <property type="protein sequence ID" value="MFD0963133.1"/>
    <property type="molecule type" value="Genomic_DNA"/>
</dbReference>
<dbReference type="Proteomes" id="UP001596997">
    <property type="component" value="Unassembled WGS sequence"/>
</dbReference>
<name>A0ABW3I015_9FLAO</name>
<sequence>MEIEGMSWAIFWEDEGLPNPSYNLTRAFIYVTHYRTCIIVGDLSKISDYGPKYFNKFLYKLAKFYFPDWIGFTESRCSYNPDLANRILRIQKVAEWRVNKMFDSEI</sequence>
<protein>
    <submittedName>
        <fullName evidence="1">Uncharacterized protein</fullName>
    </submittedName>
</protein>
<organism evidence="1 2">
    <name type="scientific">Pseudofulvibacter geojedonensis</name>
    <dbReference type="NCBI Taxonomy" id="1123758"/>
    <lineage>
        <taxon>Bacteria</taxon>
        <taxon>Pseudomonadati</taxon>
        <taxon>Bacteroidota</taxon>
        <taxon>Flavobacteriia</taxon>
        <taxon>Flavobacteriales</taxon>
        <taxon>Flavobacteriaceae</taxon>
        <taxon>Pseudofulvibacter</taxon>
    </lineage>
</organism>
<accession>A0ABW3I015</accession>
<reference evidence="2" key="1">
    <citation type="journal article" date="2019" name="Int. J. Syst. Evol. Microbiol.">
        <title>The Global Catalogue of Microorganisms (GCM) 10K type strain sequencing project: providing services to taxonomists for standard genome sequencing and annotation.</title>
        <authorList>
            <consortium name="The Broad Institute Genomics Platform"/>
            <consortium name="The Broad Institute Genome Sequencing Center for Infectious Disease"/>
            <person name="Wu L."/>
            <person name="Ma J."/>
        </authorList>
    </citation>
    <scope>NUCLEOTIDE SEQUENCE [LARGE SCALE GENOMIC DNA]</scope>
    <source>
        <strain evidence="2">CCUG 62114</strain>
    </source>
</reference>
<evidence type="ECO:0000313" key="1">
    <source>
        <dbReference type="EMBL" id="MFD0963133.1"/>
    </source>
</evidence>
<comment type="caution">
    <text evidence="1">The sequence shown here is derived from an EMBL/GenBank/DDBJ whole genome shotgun (WGS) entry which is preliminary data.</text>
</comment>
<evidence type="ECO:0000313" key="2">
    <source>
        <dbReference type="Proteomes" id="UP001596997"/>
    </source>
</evidence>
<gene>
    <name evidence="1" type="ORF">ACFQ1O_03835</name>
</gene>
<proteinExistence type="predicted"/>
<keyword evidence="2" id="KW-1185">Reference proteome</keyword>